<feature type="region of interest" description="Disordered" evidence="1">
    <location>
        <begin position="55"/>
        <end position="91"/>
    </location>
</feature>
<gene>
    <name evidence="3" type="ORF">FSB_LOCUS35720</name>
</gene>
<evidence type="ECO:0000313" key="3">
    <source>
        <dbReference type="EMBL" id="SPD07838.1"/>
    </source>
</evidence>
<reference evidence="3" key="1">
    <citation type="submission" date="2018-02" db="EMBL/GenBank/DDBJ databases">
        <authorList>
            <person name="Cohen D.B."/>
            <person name="Kent A.D."/>
        </authorList>
    </citation>
    <scope>NUCLEOTIDE SEQUENCE</scope>
</reference>
<dbReference type="Gene3D" id="1.20.5.170">
    <property type="match status" value="1"/>
</dbReference>
<sequence>MGSQVLVALGLSPLGGLSTSIDNSHISSPAKSCKALFSAKLSLLPGLLCDSTITTGPQPTSQNTNINITPQSHTHKPHQNTTDDRPKPHQNPSYRCCRWVKWIKPIWVLRFVIRGWEMRSVMKLQPQIAGVDGGKLLNQRLGASNLERNLQKAAASLPPLSFITDQEPPPPARDFELLEAIEAARQRGDECEDLFAWWRNPQDLTNYLNENFDVKPKHSSEEVLQKWRNLGGVVKNPRRRFRFTANLSKRYEAAAMRRTNQVGCGPVVMVESQRRPGKRESFAEKRALQDLAGEEI</sequence>
<feature type="compositionally biased region" description="Basic and acidic residues" evidence="1">
    <location>
        <begin position="274"/>
        <end position="288"/>
    </location>
</feature>
<organism evidence="3">
    <name type="scientific">Fagus sylvatica</name>
    <name type="common">Beechnut</name>
    <dbReference type="NCBI Taxonomy" id="28930"/>
    <lineage>
        <taxon>Eukaryota</taxon>
        <taxon>Viridiplantae</taxon>
        <taxon>Streptophyta</taxon>
        <taxon>Embryophyta</taxon>
        <taxon>Tracheophyta</taxon>
        <taxon>Spermatophyta</taxon>
        <taxon>Magnoliopsida</taxon>
        <taxon>eudicotyledons</taxon>
        <taxon>Gunneridae</taxon>
        <taxon>Pentapetalae</taxon>
        <taxon>rosids</taxon>
        <taxon>fabids</taxon>
        <taxon>Fagales</taxon>
        <taxon>Fagaceae</taxon>
        <taxon>Fagus</taxon>
    </lineage>
</organism>
<feature type="region of interest" description="Disordered" evidence="1">
    <location>
        <begin position="274"/>
        <end position="296"/>
    </location>
</feature>
<dbReference type="EMBL" id="OIVN01002968">
    <property type="protein sequence ID" value="SPD07838.1"/>
    <property type="molecule type" value="Genomic_DNA"/>
</dbReference>
<name>A0A2N9H7I6_FAGSY</name>
<feature type="compositionally biased region" description="Polar residues" evidence="1">
    <location>
        <begin position="55"/>
        <end position="72"/>
    </location>
</feature>
<dbReference type="GO" id="GO:0005516">
    <property type="term" value="F:calmodulin binding"/>
    <property type="evidence" value="ECO:0007669"/>
    <property type="project" value="InterPro"/>
</dbReference>
<evidence type="ECO:0000256" key="1">
    <source>
        <dbReference type="SAM" id="MobiDB-lite"/>
    </source>
</evidence>
<protein>
    <recommendedName>
        <fullName evidence="2">Calcium-transporting P-type ATPase N-terminal autoinhibitory domain-containing protein</fullName>
    </recommendedName>
</protein>
<dbReference type="AlphaFoldDB" id="A0A2N9H7I6"/>
<dbReference type="Pfam" id="PF12515">
    <property type="entry name" value="CaATP_NAI"/>
    <property type="match status" value="1"/>
</dbReference>
<accession>A0A2N9H7I6</accession>
<proteinExistence type="predicted"/>
<dbReference type="InterPro" id="IPR024750">
    <property type="entry name" value="Ca_ATPase_N_dom"/>
</dbReference>
<feature type="domain" description="Calcium-transporting P-type ATPase N-terminal autoinhibitory" evidence="2">
    <location>
        <begin position="208"/>
        <end position="252"/>
    </location>
</feature>
<evidence type="ECO:0000259" key="2">
    <source>
        <dbReference type="Pfam" id="PF12515"/>
    </source>
</evidence>